<gene>
    <name evidence="4" type="ORF">BJ960_002905</name>
</gene>
<dbReference type="GO" id="GO:0005975">
    <property type="term" value="P:carbohydrate metabolic process"/>
    <property type="evidence" value="ECO:0007669"/>
    <property type="project" value="InterPro"/>
</dbReference>
<dbReference type="InterPro" id="IPR012878">
    <property type="entry name" value="Beta-AFase-like_GH127_cat"/>
</dbReference>
<evidence type="ECO:0000313" key="5">
    <source>
        <dbReference type="Proteomes" id="UP000586095"/>
    </source>
</evidence>
<dbReference type="SUPFAM" id="SSF48208">
    <property type="entry name" value="Six-hairpin glycosidases"/>
    <property type="match status" value="1"/>
</dbReference>
<feature type="domain" description="Non-reducing end beta-L-arabinofuranosidase-like GH127 catalytic" evidence="1">
    <location>
        <begin position="39"/>
        <end position="388"/>
    </location>
</feature>
<dbReference type="InterPro" id="IPR049049">
    <property type="entry name" value="Beta-AFase-like_GH127_C"/>
</dbReference>
<feature type="domain" description="Non-reducing end beta-L-arabinofuranosidase-like GH127 C-terminal" evidence="3">
    <location>
        <begin position="504"/>
        <end position="624"/>
    </location>
</feature>
<evidence type="ECO:0000259" key="2">
    <source>
        <dbReference type="Pfam" id="PF20736"/>
    </source>
</evidence>
<dbReference type="Pfam" id="PF20737">
    <property type="entry name" value="Glyco_hydro127C"/>
    <property type="match status" value="1"/>
</dbReference>
<dbReference type="Pfam" id="PF07944">
    <property type="entry name" value="Beta-AFase-like_GH127_cat"/>
    <property type="match status" value="1"/>
</dbReference>
<dbReference type="InterPro" id="IPR049174">
    <property type="entry name" value="Beta-AFase-like"/>
</dbReference>
<accession>A0A852RN81</accession>
<dbReference type="InterPro" id="IPR008928">
    <property type="entry name" value="6-hairpin_glycosidase_sf"/>
</dbReference>
<dbReference type="AlphaFoldDB" id="A0A852RN81"/>
<feature type="domain" description="Non-reducing end beta-L-arabinofuranosidase-like GH127 middle" evidence="2">
    <location>
        <begin position="405"/>
        <end position="499"/>
    </location>
</feature>
<comment type="caution">
    <text evidence="4">The sequence shown here is derived from an EMBL/GenBank/DDBJ whole genome shotgun (WGS) entry which is preliminary data.</text>
</comment>
<organism evidence="4 5">
    <name type="scientific">Leucobacter aridicollis</name>
    <dbReference type="NCBI Taxonomy" id="283878"/>
    <lineage>
        <taxon>Bacteria</taxon>
        <taxon>Bacillati</taxon>
        <taxon>Actinomycetota</taxon>
        <taxon>Actinomycetes</taxon>
        <taxon>Micrococcales</taxon>
        <taxon>Microbacteriaceae</taxon>
        <taxon>Leucobacter</taxon>
    </lineage>
</organism>
<evidence type="ECO:0000313" key="4">
    <source>
        <dbReference type="EMBL" id="NYD28102.1"/>
    </source>
</evidence>
<dbReference type="PANTHER" id="PTHR43465:SF2">
    <property type="entry name" value="DUF1680 DOMAIN PROTEIN (AFU_ORTHOLOGUE AFUA_1G08910)"/>
    <property type="match status" value="1"/>
</dbReference>
<dbReference type="Pfam" id="PF20736">
    <property type="entry name" value="Glyco_hydro127M"/>
    <property type="match status" value="1"/>
</dbReference>
<dbReference type="EMBL" id="JACCBD010000001">
    <property type="protein sequence ID" value="NYD28102.1"/>
    <property type="molecule type" value="Genomic_DNA"/>
</dbReference>
<dbReference type="Proteomes" id="UP000586095">
    <property type="component" value="Unassembled WGS sequence"/>
</dbReference>
<proteinExistence type="predicted"/>
<evidence type="ECO:0000259" key="3">
    <source>
        <dbReference type="Pfam" id="PF20737"/>
    </source>
</evidence>
<dbReference type="PANTHER" id="PTHR43465">
    <property type="entry name" value="DUF1680 DOMAIN PROTEIN (AFU_ORTHOLOGUE AFUA_1G08910)"/>
    <property type="match status" value="1"/>
</dbReference>
<evidence type="ECO:0008006" key="6">
    <source>
        <dbReference type="Google" id="ProtNLM"/>
    </source>
</evidence>
<evidence type="ECO:0000259" key="1">
    <source>
        <dbReference type="Pfam" id="PF07944"/>
    </source>
</evidence>
<sequence>MTIPHAIAKLHDTGIIGNFKRLDPHCAEAAASSQYTGRFPFVDTDLYKTLEGVAYEVARLSEHSATCRACDQSDAHQKKKALLAFVEEAVHAILRAQQPDGYVGTYLSGPDAPHPQWSKPAVDHELYNLGHLIQAAIAVNRQLSDDRLLRCAERFADLVNDKFGSTSGSSFTDGHPGVEMALVELARETGRREFVDLAAVLIERRGRGYFAGSAFGLEYFQDRVPFAEVQSASGHAVRFCYLAAGATDVAIEQKDTAELQRLHRLWNEMVAQKSYISGGVGSRHAGEDFGDAYELSSERAYAETCAAIAVMQWGWRLLSATGDARIADHLERVLFNAFAVGISEAGTEFFYDNPLQRRDDSTASGRREWFSCACCPPNVVRWAAQFQDHLGFADESSLTLAIATPVRMISPALDVRVETEAPWEGKVRVVIERAARRTSTLRLRIPGWAESPYASINGVQVTIPSRDDDGAGGPGRPNATAEWFALVREFAAGDVVELTWEQPPRLYVAHPANDAVAGSVAIVRGAVVYCVEQCDLDEYAGGERIDDVVLTAVDRETKHTAQAVDSAQPHALLVTGRAARPRYEDPYLPLEQMVFDHGRQLTFPAIPYFSWANRSAGAMRVWMRRDTLSS</sequence>
<keyword evidence="5" id="KW-1185">Reference proteome</keyword>
<name>A0A852RN81_9MICO</name>
<dbReference type="InterPro" id="IPR049046">
    <property type="entry name" value="Beta-AFase-like_GH127_middle"/>
</dbReference>
<protein>
    <recommendedName>
        <fullName evidence="6">Glycoside hydrolase family 127 protein</fullName>
    </recommendedName>
</protein>
<reference evidence="4 5" key="1">
    <citation type="submission" date="2020-07" db="EMBL/GenBank/DDBJ databases">
        <title>Sequencing the genomes of 1000 actinobacteria strains.</title>
        <authorList>
            <person name="Klenk H.-P."/>
        </authorList>
    </citation>
    <scope>NUCLEOTIDE SEQUENCE [LARGE SCALE GENOMIC DNA]</scope>
    <source>
        <strain evidence="4 5">DSM 17380</strain>
    </source>
</reference>